<feature type="region of interest" description="Disordered" evidence="1">
    <location>
        <begin position="66"/>
        <end position="88"/>
    </location>
</feature>
<dbReference type="Proteomes" id="UP000799118">
    <property type="component" value="Unassembled WGS sequence"/>
</dbReference>
<reference evidence="2" key="1">
    <citation type="journal article" date="2019" name="Environ. Microbiol.">
        <title>Fungal ecological strategies reflected in gene transcription - a case study of two litter decomposers.</title>
        <authorList>
            <person name="Barbi F."/>
            <person name="Kohler A."/>
            <person name="Barry K."/>
            <person name="Baskaran P."/>
            <person name="Daum C."/>
            <person name="Fauchery L."/>
            <person name="Ihrmark K."/>
            <person name="Kuo A."/>
            <person name="LaButti K."/>
            <person name="Lipzen A."/>
            <person name="Morin E."/>
            <person name="Grigoriev I.V."/>
            <person name="Henrissat B."/>
            <person name="Lindahl B."/>
            <person name="Martin F."/>
        </authorList>
    </citation>
    <scope>NUCLEOTIDE SEQUENCE</scope>
    <source>
        <strain evidence="2">JB14</strain>
    </source>
</reference>
<dbReference type="AlphaFoldDB" id="A0A6A4GCI6"/>
<feature type="compositionally biased region" description="Polar residues" evidence="1">
    <location>
        <begin position="150"/>
        <end position="189"/>
    </location>
</feature>
<feature type="compositionally biased region" description="Polar residues" evidence="1">
    <location>
        <begin position="69"/>
        <end position="84"/>
    </location>
</feature>
<gene>
    <name evidence="2" type="ORF">BT96DRAFT_951542</name>
</gene>
<evidence type="ECO:0000313" key="2">
    <source>
        <dbReference type="EMBL" id="KAE9383214.1"/>
    </source>
</evidence>
<evidence type="ECO:0000313" key="3">
    <source>
        <dbReference type="Proteomes" id="UP000799118"/>
    </source>
</evidence>
<feature type="compositionally biased region" description="Basic and acidic residues" evidence="1">
    <location>
        <begin position="127"/>
        <end position="138"/>
    </location>
</feature>
<accession>A0A6A4GCI6</accession>
<feature type="region of interest" description="Disordered" evidence="1">
    <location>
        <begin position="120"/>
        <end position="214"/>
    </location>
</feature>
<evidence type="ECO:0000256" key="1">
    <source>
        <dbReference type="SAM" id="MobiDB-lite"/>
    </source>
</evidence>
<sequence length="255" mass="28280">MPTREFTDGYGAGTFPRVRDGYGYPWFVRGTATVVTRNRENCPGWIEIHADFKVRPRAAPGVTMLVPNPGSNRGPSVISSSKASSTERELMKLGDSIRREATMSSSTAAGSLSIVVKRFKGKRKDASKRLDERGKEKGMANIGNDMYSVGTHSTSTKYSGNGSNLNQNPNPSTDSDSNPGSVFIANTWSMERYTKPRSKPNSRSKSKTKSLPDELYREVDRGEIGHTLGTRRFPVYANACVWIWDRGNESDNERR</sequence>
<proteinExistence type="predicted"/>
<name>A0A6A4GCI6_9AGAR</name>
<organism evidence="2 3">
    <name type="scientific">Gymnopus androsaceus JB14</name>
    <dbReference type="NCBI Taxonomy" id="1447944"/>
    <lineage>
        <taxon>Eukaryota</taxon>
        <taxon>Fungi</taxon>
        <taxon>Dikarya</taxon>
        <taxon>Basidiomycota</taxon>
        <taxon>Agaricomycotina</taxon>
        <taxon>Agaricomycetes</taxon>
        <taxon>Agaricomycetidae</taxon>
        <taxon>Agaricales</taxon>
        <taxon>Marasmiineae</taxon>
        <taxon>Omphalotaceae</taxon>
        <taxon>Gymnopus</taxon>
    </lineage>
</organism>
<keyword evidence="3" id="KW-1185">Reference proteome</keyword>
<dbReference type="EMBL" id="ML770633">
    <property type="protein sequence ID" value="KAE9383214.1"/>
    <property type="molecule type" value="Genomic_DNA"/>
</dbReference>
<feature type="compositionally biased region" description="Basic residues" evidence="1">
    <location>
        <begin position="195"/>
        <end position="208"/>
    </location>
</feature>
<protein>
    <submittedName>
        <fullName evidence="2">Uncharacterized protein</fullName>
    </submittedName>
</protein>